<evidence type="ECO:0000256" key="9">
    <source>
        <dbReference type="ARBA" id="ARBA00022967"/>
    </source>
</evidence>
<feature type="transmembrane region" description="Helical" evidence="14">
    <location>
        <begin position="499"/>
        <end position="520"/>
    </location>
</feature>
<dbReference type="SUPFAM" id="SSF81665">
    <property type="entry name" value="Calcium ATPase, transmembrane domain M"/>
    <property type="match status" value="1"/>
</dbReference>
<feature type="domain" description="Cation-transporting P-type ATPase N-terminal" evidence="16">
    <location>
        <begin position="228"/>
        <end position="280"/>
    </location>
</feature>
<dbReference type="Pfam" id="PF00690">
    <property type="entry name" value="Cation_ATPase_N"/>
    <property type="match status" value="1"/>
</dbReference>
<feature type="region of interest" description="Disordered" evidence="13">
    <location>
        <begin position="72"/>
        <end position="112"/>
    </location>
</feature>
<keyword evidence="5" id="KW-0479">Metal-binding</keyword>
<dbReference type="GO" id="GO:0006874">
    <property type="term" value="P:intracellular calcium ion homeostasis"/>
    <property type="evidence" value="ECO:0007669"/>
    <property type="project" value="TreeGrafter"/>
</dbReference>
<dbReference type="GO" id="GO:0016887">
    <property type="term" value="F:ATP hydrolysis activity"/>
    <property type="evidence" value="ECO:0007669"/>
    <property type="project" value="InterPro"/>
</dbReference>
<evidence type="ECO:0000256" key="14">
    <source>
        <dbReference type="SAM" id="Phobius"/>
    </source>
</evidence>
<keyword evidence="18" id="KW-1185">Reference proteome</keyword>
<feature type="non-terminal residue" evidence="17">
    <location>
        <position position="775"/>
    </location>
</feature>
<feature type="transmembrane region" description="Helical" evidence="14">
    <location>
        <begin position="463"/>
        <end position="487"/>
    </location>
</feature>
<comment type="subcellular location">
    <subcellularLocation>
        <location evidence="1">Membrane</location>
        <topology evidence="1">Multi-pass membrane protein</topology>
    </subcellularLocation>
</comment>
<evidence type="ECO:0000256" key="11">
    <source>
        <dbReference type="ARBA" id="ARBA00023136"/>
    </source>
</evidence>
<keyword evidence="6" id="KW-0547">Nucleotide-binding</keyword>
<evidence type="ECO:0000256" key="6">
    <source>
        <dbReference type="ARBA" id="ARBA00022741"/>
    </source>
</evidence>
<gene>
    <name evidence="17" type="ORF">CU098_007545</name>
</gene>
<evidence type="ECO:0000256" key="10">
    <source>
        <dbReference type="ARBA" id="ARBA00022989"/>
    </source>
</evidence>
<dbReference type="InterPro" id="IPR059000">
    <property type="entry name" value="ATPase_P-type_domA"/>
</dbReference>
<dbReference type="GO" id="GO:0005524">
    <property type="term" value="F:ATP binding"/>
    <property type="evidence" value="ECO:0007669"/>
    <property type="project" value="UniProtKB-KW"/>
</dbReference>
<dbReference type="AlphaFoldDB" id="A0A367JWN2"/>
<dbReference type="EMBL" id="PJQM01002577">
    <property type="protein sequence ID" value="RCH94269.1"/>
    <property type="molecule type" value="Genomic_DNA"/>
</dbReference>
<evidence type="ECO:0000256" key="2">
    <source>
        <dbReference type="ARBA" id="ARBA00006000"/>
    </source>
</evidence>
<feature type="compositionally biased region" description="Acidic residues" evidence="13">
    <location>
        <begin position="85"/>
        <end position="104"/>
    </location>
</feature>
<dbReference type="SUPFAM" id="SSF81653">
    <property type="entry name" value="Calcium ATPase, transduction domain A"/>
    <property type="match status" value="1"/>
</dbReference>
<dbReference type="FunFam" id="2.70.150.10:FF:000057">
    <property type="entry name" value="Cation-transporting ATPase"/>
    <property type="match status" value="1"/>
</dbReference>
<dbReference type="GO" id="GO:0019829">
    <property type="term" value="F:ATPase-coupled monoatomic cation transmembrane transporter activity"/>
    <property type="evidence" value="ECO:0007669"/>
    <property type="project" value="TreeGrafter"/>
</dbReference>
<evidence type="ECO:0000256" key="12">
    <source>
        <dbReference type="ARBA" id="ARBA00049360"/>
    </source>
</evidence>
<keyword evidence="3" id="KW-0597">Phosphoprotein</keyword>
<keyword evidence="7" id="KW-0067">ATP-binding</keyword>
<dbReference type="GO" id="GO:0016020">
    <property type="term" value="C:membrane"/>
    <property type="evidence" value="ECO:0007669"/>
    <property type="project" value="UniProtKB-SubCell"/>
</dbReference>
<dbReference type="Gene3D" id="3.40.1110.10">
    <property type="entry name" value="Calcium-transporting ATPase, cytoplasmic domain N"/>
    <property type="match status" value="1"/>
</dbReference>
<dbReference type="InterPro" id="IPR023298">
    <property type="entry name" value="ATPase_P-typ_TM_dom_sf"/>
</dbReference>
<dbReference type="Pfam" id="PF00122">
    <property type="entry name" value="E1-E2_ATPase"/>
    <property type="match status" value="1"/>
</dbReference>
<dbReference type="InterPro" id="IPR004014">
    <property type="entry name" value="ATPase_P-typ_cation-transptr_N"/>
</dbReference>
<reference evidence="17 18" key="1">
    <citation type="journal article" date="2018" name="G3 (Bethesda)">
        <title>Phylogenetic and Phylogenomic Definition of Rhizopus Species.</title>
        <authorList>
            <person name="Gryganskyi A.P."/>
            <person name="Golan J."/>
            <person name="Dolatabadi S."/>
            <person name="Mondo S."/>
            <person name="Robb S."/>
            <person name="Idnurm A."/>
            <person name="Muszewska A."/>
            <person name="Steczkiewicz K."/>
            <person name="Masonjones S."/>
            <person name="Liao H.L."/>
            <person name="Gajdeczka M.T."/>
            <person name="Anike F."/>
            <person name="Vuek A."/>
            <person name="Anishchenko I.M."/>
            <person name="Voigt K."/>
            <person name="de Hoog G.S."/>
            <person name="Smith M.E."/>
            <person name="Heitman J."/>
            <person name="Vilgalys R."/>
            <person name="Stajich J.E."/>
        </authorList>
    </citation>
    <scope>NUCLEOTIDE SEQUENCE [LARGE SCALE GENOMIC DNA]</scope>
    <source>
        <strain evidence="17 18">LSU 92-RS-03</strain>
    </source>
</reference>
<protein>
    <submittedName>
        <fullName evidence="17">Uncharacterized protein</fullName>
    </submittedName>
</protein>
<organism evidence="17 18">
    <name type="scientific">Rhizopus stolonifer</name>
    <name type="common">Rhizopus nigricans</name>
    <dbReference type="NCBI Taxonomy" id="4846"/>
    <lineage>
        <taxon>Eukaryota</taxon>
        <taxon>Fungi</taxon>
        <taxon>Fungi incertae sedis</taxon>
        <taxon>Mucoromycota</taxon>
        <taxon>Mucoromycotina</taxon>
        <taxon>Mucoromycetes</taxon>
        <taxon>Mucorales</taxon>
        <taxon>Mucorineae</taxon>
        <taxon>Rhizopodaceae</taxon>
        <taxon>Rhizopus</taxon>
    </lineage>
</organism>
<dbReference type="InterPro" id="IPR023299">
    <property type="entry name" value="ATPase_P-typ_cyto_dom_N"/>
</dbReference>
<keyword evidence="4 14" id="KW-0812">Transmembrane</keyword>
<evidence type="ECO:0000256" key="4">
    <source>
        <dbReference type="ARBA" id="ARBA00022692"/>
    </source>
</evidence>
<evidence type="ECO:0000259" key="15">
    <source>
        <dbReference type="Pfam" id="PF00122"/>
    </source>
</evidence>
<dbReference type="Gene3D" id="2.70.150.10">
    <property type="entry name" value="Calcium-transporting ATPase, cytoplasmic transduction domain A"/>
    <property type="match status" value="1"/>
</dbReference>
<dbReference type="PRINTS" id="PR00119">
    <property type="entry name" value="CATATPASE"/>
</dbReference>
<dbReference type="Proteomes" id="UP000253551">
    <property type="component" value="Unassembled WGS sequence"/>
</dbReference>
<evidence type="ECO:0000256" key="3">
    <source>
        <dbReference type="ARBA" id="ARBA00022553"/>
    </source>
</evidence>
<comment type="caution">
    <text evidence="17">The sequence shown here is derived from an EMBL/GenBank/DDBJ whole genome shotgun (WGS) entry which is preliminary data.</text>
</comment>
<dbReference type="FunFam" id="1.20.1110.10:FF:000032">
    <property type="entry name" value="Cation-transporting ATPase"/>
    <property type="match status" value="1"/>
</dbReference>
<evidence type="ECO:0000313" key="17">
    <source>
        <dbReference type="EMBL" id="RCH94269.1"/>
    </source>
</evidence>
<evidence type="ECO:0000256" key="7">
    <source>
        <dbReference type="ARBA" id="ARBA00022840"/>
    </source>
</evidence>
<dbReference type="PROSITE" id="PS00154">
    <property type="entry name" value="ATPASE_E1_E2"/>
    <property type="match status" value="1"/>
</dbReference>
<dbReference type="InterPro" id="IPR001757">
    <property type="entry name" value="P_typ_ATPase"/>
</dbReference>
<keyword evidence="9" id="KW-1278">Translocase</keyword>
<feature type="domain" description="P-type ATPase A" evidence="15">
    <location>
        <begin position="323"/>
        <end position="446"/>
    </location>
</feature>
<keyword evidence="8" id="KW-0460">Magnesium</keyword>
<dbReference type="PANTHER" id="PTHR45630">
    <property type="entry name" value="CATION-TRANSPORTING ATPASE-RELATED"/>
    <property type="match status" value="1"/>
</dbReference>
<dbReference type="InterPro" id="IPR018303">
    <property type="entry name" value="ATPase_P-typ_P_site"/>
</dbReference>
<feature type="region of interest" description="Disordered" evidence="13">
    <location>
        <begin position="1"/>
        <end position="55"/>
    </location>
</feature>
<name>A0A367JWN2_RHIST</name>
<dbReference type="STRING" id="4846.A0A367JWN2"/>
<dbReference type="GO" id="GO:0140358">
    <property type="term" value="F:P-type transmembrane transporter activity"/>
    <property type="evidence" value="ECO:0007669"/>
    <property type="project" value="InterPro"/>
</dbReference>
<evidence type="ECO:0000313" key="18">
    <source>
        <dbReference type="Proteomes" id="UP000253551"/>
    </source>
</evidence>
<dbReference type="SUPFAM" id="SSF81660">
    <property type="entry name" value="Metal cation-transporting ATPase, ATP-binding domain N"/>
    <property type="match status" value="1"/>
</dbReference>
<dbReference type="PANTHER" id="PTHR45630:SF8">
    <property type="entry name" value="CATION-TRANSPORTING ATPASE"/>
    <property type="match status" value="1"/>
</dbReference>
<accession>A0A367JWN2</accession>
<dbReference type="InterPro" id="IPR008250">
    <property type="entry name" value="ATPase_P-typ_transduc_dom_A_sf"/>
</dbReference>
<dbReference type="InterPro" id="IPR006544">
    <property type="entry name" value="P-type_TPase_V"/>
</dbReference>
<keyword evidence="11 14" id="KW-0472">Membrane</keyword>
<comment type="similarity">
    <text evidence="2">Belongs to the cation transport ATPase (P-type) (TC 3.A.3) family. Type V subfamily.</text>
</comment>
<proteinExistence type="inferred from homology"/>
<evidence type="ECO:0000256" key="1">
    <source>
        <dbReference type="ARBA" id="ARBA00004141"/>
    </source>
</evidence>
<evidence type="ECO:0000256" key="5">
    <source>
        <dbReference type="ARBA" id="ARBA00022723"/>
    </source>
</evidence>
<dbReference type="OrthoDB" id="48943at2759"/>
<keyword evidence="10 14" id="KW-1133">Transmembrane helix</keyword>
<dbReference type="GO" id="GO:0046872">
    <property type="term" value="F:metal ion binding"/>
    <property type="evidence" value="ECO:0007669"/>
    <property type="project" value="UniProtKB-KW"/>
</dbReference>
<evidence type="ECO:0000259" key="16">
    <source>
        <dbReference type="Pfam" id="PF00690"/>
    </source>
</evidence>
<comment type="catalytic activity">
    <reaction evidence="12">
        <text>ATP + H2O = ADP + phosphate + H(+)</text>
        <dbReference type="Rhea" id="RHEA:13065"/>
        <dbReference type="ChEBI" id="CHEBI:15377"/>
        <dbReference type="ChEBI" id="CHEBI:15378"/>
        <dbReference type="ChEBI" id="CHEBI:30616"/>
        <dbReference type="ChEBI" id="CHEBI:43474"/>
        <dbReference type="ChEBI" id="CHEBI:456216"/>
    </reaction>
</comment>
<evidence type="ECO:0000256" key="8">
    <source>
        <dbReference type="ARBA" id="ARBA00022842"/>
    </source>
</evidence>
<sequence>MSANPSTATRVEYGASIVDPEATEYSKIKSTRRGSAAPLIHTPPVQVGAGEDPLEAGSIDFYPRHRVGLIRRRRNSESSSGSSSSEEELTELNTSDEEQSESDSEQSQSDDLIQNRANEIRISVNDVPTDTRDEQVLLLEEEDVLINIMGYKRNLFNLFLYRIYQIKTELTRFSLNNEQMRDMLDMDKQVPQLMLVEYRYIRLAYHPVLHKFLMIGFWKDQSWSNSKNFKSGLSSEKYHARTRVFGPNLINIREKPTTKLLTDEVLNPFYVFQIGSILLWCMDDYYYYAFCIFIISAFSIISTLLETKQTMKRMKDMSFFECSVRVFRDGSWQNVSSVELVPGDLVDIANVHTVPCDAMLVSGDCILNESMLTGESVPVSKAPITDVTLRKMNLSCSGIPAEISKHFLFMGTKMVRVRGGDNVSLATAIVVRTGFNTAKGALVRSMLFPKPNSFKFYRDSFRFIGVLSIIALVGFLISSVNFIRLGIDTTTMILRALDLITIVVPPALPATLSIGTSFAIGRLKKLGIFCISPPRVNIGGKIDCMCFDKTGTLTEDGLDIHGIRAVITTEDGRKFFDKESNSVGHLDVDNDHDNHTTQTKIMRTMTTCHSLKIVNGELLGDPLDLKMFEFTQWELEESGGATSMGLKPRSELAALQAKKSAKVGIMPTVVRPPGGRQDIDLQTPTPPIEFGIIHTFEFVSGLRRMSVIVRKLASPSMEIFVKGAPEVMKDICTPESMPEDYQERLYKYTHNGYRVIACASRQLVGVKWHKLHKLK</sequence>
<dbReference type="NCBIfam" id="TIGR01494">
    <property type="entry name" value="ATPase_P-type"/>
    <property type="match status" value="1"/>
</dbReference>
<evidence type="ECO:0000256" key="13">
    <source>
        <dbReference type="SAM" id="MobiDB-lite"/>
    </source>
</evidence>
<feature type="transmembrane region" description="Helical" evidence="14">
    <location>
        <begin position="285"/>
        <end position="305"/>
    </location>
</feature>